<evidence type="ECO:0000256" key="1">
    <source>
        <dbReference type="SAM" id="MobiDB-lite"/>
    </source>
</evidence>
<sequence>MEAKSGNVPSDIEVYTSGEAADRRGGYEAYGGTEVQVVGGRACSAVAARATWPTPSRMAKAKAPKKRSMSDLFMVAPSLTLPPPADASGGNEATD</sequence>
<dbReference type="EMBL" id="JAAALK010001862">
    <property type="protein sequence ID" value="KAG8039924.1"/>
    <property type="molecule type" value="Genomic_DNA"/>
</dbReference>
<evidence type="ECO:0000313" key="3">
    <source>
        <dbReference type="Proteomes" id="UP000729402"/>
    </source>
</evidence>
<accession>A0A8J5RHC0</accession>
<protein>
    <submittedName>
        <fullName evidence="2">Uncharacterized protein</fullName>
    </submittedName>
</protein>
<dbReference type="AlphaFoldDB" id="A0A8J5RHC0"/>
<reference evidence="2" key="1">
    <citation type="journal article" date="2021" name="bioRxiv">
        <title>Whole Genome Assembly and Annotation of Northern Wild Rice, Zizania palustris L., Supports a Whole Genome Duplication in the Zizania Genus.</title>
        <authorList>
            <person name="Haas M."/>
            <person name="Kono T."/>
            <person name="Macchietto M."/>
            <person name="Millas R."/>
            <person name="McGilp L."/>
            <person name="Shao M."/>
            <person name="Duquette J."/>
            <person name="Hirsch C.N."/>
            <person name="Kimball J."/>
        </authorList>
    </citation>
    <scope>NUCLEOTIDE SEQUENCE</scope>
    <source>
        <tissue evidence="2">Fresh leaf tissue</tissue>
    </source>
</reference>
<dbReference type="Proteomes" id="UP000729402">
    <property type="component" value="Unassembled WGS sequence"/>
</dbReference>
<comment type="caution">
    <text evidence="2">The sequence shown here is derived from an EMBL/GenBank/DDBJ whole genome shotgun (WGS) entry which is preliminary data.</text>
</comment>
<gene>
    <name evidence="2" type="ORF">GUJ93_ZPchr2178g2970</name>
</gene>
<organism evidence="2 3">
    <name type="scientific">Zizania palustris</name>
    <name type="common">Northern wild rice</name>
    <dbReference type="NCBI Taxonomy" id="103762"/>
    <lineage>
        <taxon>Eukaryota</taxon>
        <taxon>Viridiplantae</taxon>
        <taxon>Streptophyta</taxon>
        <taxon>Embryophyta</taxon>
        <taxon>Tracheophyta</taxon>
        <taxon>Spermatophyta</taxon>
        <taxon>Magnoliopsida</taxon>
        <taxon>Liliopsida</taxon>
        <taxon>Poales</taxon>
        <taxon>Poaceae</taxon>
        <taxon>BOP clade</taxon>
        <taxon>Oryzoideae</taxon>
        <taxon>Oryzeae</taxon>
        <taxon>Zizaniinae</taxon>
        <taxon>Zizania</taxon>
    </lineage>
</organism>
<evidence type="ECO:0000313" key="2">
    <source>
        <dbReference type="EMBL" id="KAG8039924.1"/>
    </source>
</evidence>
<keyword evidence="3" id="KW-1185">Reference proteome</keyword>
<name>A0A8J5RHC0_ZIZPA</name>
<feature type="region of interest" description="Disordered" evidence="1">
    <location>
        <begin position="1"/>
        <end position="26"/>
    </location>
</feature>
<proteinExistence type="predicted"/>
<reference evidence="2" key="2">
    <citation type="submission" date="2021-02" db="EMBL/GenBank/DDBJ databases">
        <authorList>
            <person name="Kimball J.A."/>
            <person name="Haas M.W."/>
            <person name="Macchietto M."/>
            <person name="Kono T."/>
            <person name="Duquette J."/>
            <person name="Shao M."/>
        </authorList>
    </citation>
    <scope>NUCLEOTIDE SEQUENCE</scope>
    <source>
        <tissue evidence="2">Fresh leaf tissue</tissue>
    </source>
</reference>